<keyword evidence="1" id="KW-1133">Transmembrane helix</keyword>
<proteinExistence type="predicted"/>
<comment type="caution">
    <text evidence="2">The sequence shown here is derived from an EMBL/GenBank/DDBJ whole genome shotgun (WGS) entry which is preliminary data.</text>
</comment>
<feature type="transmembrane region" description="Helical" evidence="1">
    <location>
        <begin position="30"/>
        <end position="53"/>
    </location>
</feature>
<keyword evidence="1" id="KW-0812">Transmembrane</keyword>
<evidence type="ECO:0000313" key="3">
    <source>
        <dbReference type="Proteomes" id="UP000003217"/>
    </source>
</evidence>
<protein>
    <submittedName>
        <fullName evidence="2">Uncharacterized protein</fullName>
    </submittedName>
</protein>
<dbReference type="Proteomes" id="UP000003217">
    <property type="component" value="Unassembled WGS sequence"/>
</dbReference>
<keyword evidence="1" id="KW-0472">Membrane</keyword>
<dbReference type="AlphaFoldDB" id="G5KAR1"/>
<dbReference type="EMBL" id="AEUY02000005">
    <property type="protein sequence ID" value="EHI65207.1"/>
    <property type="molecule type" value="Genomic_DNA"/>
</dbReference>
<organism evidence="2 3">
    <name type="scientific">Streptococcus pseudoporcinus LQ 940-04</name>
    <dbReference type="NCBI Taxonomy" id="875093"/>
    <lineage>
        <taxon>Bacteria</taxon>
        <taxon>Bacillati</taxon>
        <taxon>Bacillota</taxon>
        <taxon>Bacilli</taxon>
        <taxon>Lactobacillales</taxon>
        <taxon>Streptococcaceae</taxon>
        <taxon>Streptococcus</taxon>
    </lineage>
</organism>
<name>G5KAR1_9STRE</name>
<accession>G5KAR1</accession>
<evidence type="ECO:0000313" key="2">
    <source>
        <dbReference type="EMBL" id="EHI65207.1"/>
    </source>
</evidence>
<sequence length="196" mass="21214">MSSASNSKQSSYCFFTSKALVWLTRNFRSICVFFTNRIINTSFSCLFFILITAHFSQSSLATTAIGLLKGCWFSSFLIARLTSKTDTRSSPRNPKTFVAVCALMIFSSLAGLIPVFLAIRGICSLALSGLISGSSPEPDVVTKSAGISFTETVGFSFRKSASSCWTRAFSLGLLGARFWEPEVITGLCPLATSSQE</sequence>
<gene>
    <name evidence="2" type="ORF">STRPS_2023</name>
</gene>
<evidence type="ECO:0000256" key="1">
    <source>
        <dbReference type="SAM" id="Phobius"/>
    </source>
</evidence>
<feature type="transmembrane region" description="Helical" evidence="1">
    <location>
        <begin position="97"/>
        <end position="119"/>
    </location>
</feature>
<keyword evidence="3" id="KW-1185">Reference proteome</keyword>
<reference evidence="2 3" key="1">
    <citation type="journal article" date="2014" name="Int. J. Syst. Evol. Microbiol.">
        <title>Phylogenomics and the dynamic genome evolution of the genus Streptococcus.</title>
        <authorList>
            <consortium name="The Broad Institute Genome Sequencing Platform"/>
            <person name="Richards V.P."/>
            <person name="Palmer S.R."/>
            <person name="Pavinski Bitar P.D."/>
            <person name="Qin X."/>
            <person name="Weinstock G.M."/>
            <person name="Highlander S.K."/>
            <person name="Town C.D."/>
            <person name="Burne R.A."/>
            <person name="Stanhope M.J."/>
        </authorList>
    </citation>
    <scope>NUCLEOTIDE SEQUENCE [LARGE SCALE GENOMIC DNA]</scope>
    <source>
        <strain evidence="2 3">LQ 940-04</strain>
    </source>
</reference>
<feature type="transmembrane region" description="Helical" evidence="1">
    <location>
        <begin position="59"/>
        <end position="77"/>
    </location>
</feature>